<accession>A0AAE0L5K2</accession>
<name>A0AAE0L5K2_9CHLO</name>
<feature type="coiled-coil region" evidence="1">
    <location>
        <begin position="349"/>
        <end position="418"/>
    </location>
</feature>
<evidence type="ECO:0000256" key="1">
    <source>
        <dbReference type="SAM" id="Coils"/>
    </source>
</evidence>
<reference evidence="3 4" key="1">
    <citation type="journal article" date="2015" name="Genome Biol. Evol.">
        <title>Comparative Genomics of a Bacterivorous Green Alga Reveals Evolutionary Causalities and Consequences of Phago-Mixotrophic Mode of Nutrition.</title>
        <authorList>
            <person name="Burns J.A."/>
            <person name="Paasch A."/>
            <person name="Narechania A."/>
            <person name="Kim E."/>
        </authorList>
    </citation>
    <scope>NUCLEOTIDE SEQUENCE [LARGE SCALE GENOMIC DNA]</scope>
    <source>
        <strain evidence="3 4">PLY_AMNH</strain>
    </source>
</reference>
<proteinExistence type="predicted"/>
<feature type="region of interest" description="Disordered" evidence="2">
    <location>
        <begin position="439"/>
        <end position="567"/>
    </location>
</feature>
<dbReference type="EMBL" id="LGRX02008881">
    <property type="protein sequence ID" value="KAK3272599.1"/>
    <property type="molecule type" value="Genomic_DNA"/>
</dbReference>
<feature type="region of interest" description="Disordered" evidence="2">
    <location>
        <begin position="1276"/>
        <end position="1295"/>
    </location>
</feature>
<feature type="compositionally biased region" description="Basic and acidic residues" evidence="2">
    <location>
        <begin position="464"/>
        <end position="481"/>
    </location>
</feature>
<feature type="compositionally biased region" description="Basic and acidic residues" evidence="2">
    <location>
        <begin position="192"/>
        <end position="205"/>
    </location>
</feature>
<feature type="compositionally biased region" description="Low complexity" evidence="2">
    <location>
        <begin position="281"/>
        <end position="302"/>
    </location>
</feature>
<feature type="region of interest" description="Disordered" evidence="2">
    <location>
        <begin position="1070"/>
        <end position="1109"/>
    </location>
</feature>
<feature type="compositionally biased region" description="Low complexity" evidence="2">
    <location>
        <begin position="1083"/>
        <end position="1093"/>
    </location>
</feature>
<feature type="compositionally biased region" description="Basic and acidic residues" evidence="2">
    <location>
        <begin position="544"/>
        <end position="553"/>
    </location>
</feature>
<evidence type="ECO:0000313" key="4">
    <source>
        <dbReference type="Proteomes" id="UP001190700"/>
    </source>
</evidence>
<comment type="caution">
    <text evidence="3">The sequence shown here is derived from an EMBL/GenBank/DDBJ whole genome shotgun (WGS) entry which is preliminary data.</text>
</comment>
<keyword evidence="1" id="KW-0175">Coiled coil</keyword>
<evidence type="ECO:0000313" key="3">
    <source>
        <dbReference type="EMBL" id="KAK3272599.1"/>
    </source>
</evidence>
<feature type="compositionally biased region" description="Low complexity" evidence="2">
    <location>
        <begin position="163"/>
        <end position="177"/>
    </location>
</feature>
<feature type="compositionally biased region" description="Basic residues" evidence="2">
    <location>
        <begin position="303"/>
        <end position="317"/>
    </location>
</feature>
<protein>
    <submittedName>
        <fullName evidence="3">Uncharacterized protein</fullName>
    </submittedName>
</protein>
<gene>
    <name evidence="3" type="ORF">CYMTET_19117</name>
</gene>
<feature type="region of interest" description="Disordered" evidence="2">
    <location>
        <begin position="163"/>
        <end position="317"/>
    </location>
</feature>
<organism evidence="3 4">
    <name type="scientific">Cymbomonas tetramitiformis</name>
    <dbReference type="NCBI Taxonomy" id="36881"/>
    <lineage>
        <taxon>Eukaryota</taxon>
        <taxon>Viridiplantae</taxon>
        <taxon>Chlorophyta</taxon>
        <taxon>Pyramimonadophyceae</taxon>
        <taxon>Pyramimonadales</taxon>
        <taxon>Pyramimonadaceae</taxon>
        <taxon>Cymbomonas</taxon>
    </lineage>
</organism>
<feature type="region of interest" description="Disordered" evidence="2">
    <location>
        <begin position="1133"/>
        <end position="1160"/>
    </location>
</feature>
<feature type="region of interest" description="Disordered" evidence="2">
    <location>
        <begin position="1"/>
        <end position="21"/>
    </location>
</feature>
<sequence length="1357" mass="149060">MMQNAQTGPPANPNHMATEWAPHSAGNPFPPPAVTYSPHGFPMVTESTPRAGWPLMQPFPATMGPPASFHPSTFVNSDWAWAGQNPNQPTWSTGGAYGQHPQLHSQYYPPSMSYHTPAAYDPSIAGRWTSPGRLAMEATSPSLLPTEHQRLWWIQMEKQWHTSAAPSTALPSTSARPDNFPDQEEFSMQPDEEVRTRADNLDEGGRPLLPLKPHTSSTPVDSTKAGEAAAPPQKLSRRRRRSSGPHTLRKDLPSSPNSGGRPRASPNPTVLDHDSEGSGSGTSSASSKPSSWRSHGTESSSRQQRRRKRGVDHRKREARRLAQITAKIMAEQVEAAERRSREQFQMLLAEQAAANADREKESIDQLKDALSASLTANESQRDAMGRQRDALTSAQAEMAQLQGELGRLIAKRSELEQQLAEPQIHSLTEAAGRSVVDLTPRHAAPNSDPDEVSSAAVVQGSVRSMREDPATRAIVRRRDSVDSQVVHLSSSNEPVPTDRPAMRWDSSPTKYAPPQRRSGKEPANPLIDDIGDNKDGDASGIGGDGDHADDRPGPGEQALPSAPRSVAPDNGVQLLAWTVMKTVGIDPQTYHSLSGHMLGRESIYRVDCPDHIYAVCVDFDSASRTIAQQGCAHLTEWRKVTVHSTLDMFREPESEQYMEDGLEAVVAVYNSRWYRDIRLATGHHDGGTAVATSSSPTSSSAVVPHERARKDLEEWTAEYTGELKAEFHRQNISPHHRLSTFPAPSAALSVYAMPFVPPDQSTLPLPAIKNEQCQLKDVRKLVESLPEFPATPKPLEPLDDLEFFAKSLLKLMTHMTVRLAITSWSCLPERANMAVMTVSDVMSIISEDRLAKAQQQYLEESAPGGSSGDLWRTRYDSTSRFLADLALSLGIPVTDMSRYKRDLLGEKQRDGESAAQFYSRVNTRYQTVRFLVEAVEGCSDISHFELMGLYLDGLRQRTRVLRKLDAQGLDSARPHLWEAAQRSRNSSETSAILKIRQVATYLEADKVKEDAALSEAVAACLAAVQDESLYTDLGEDELEVMDEISDLTDANELAVLDLCSLCGFDDSPFRGGRPDPGTDHGLSSESPSSVPLSRHPPVEDATTGTTHGLALPDEANKVMTSASAPVHCLAATRARVQERRSHDPSWSNTPTPPPPTANVSSTLTTTVVAAERSDLRGSVAEERLPTDFRNIKLTAPGDTTVYQLSLEDQRLRLNSWKWRSPPGSTTVEVLLRKLKKAAKSSSPQRMWEIADSTRRLHTTRRLTTTPRSWSQRAANLKSLQRQLNPPSRTSPMNPSTSRVLLMAWDELSAREQQHAVMTAAQLSNAPVSPGATEVMANRVKDTEKVVDLGASDHLLNT</sequence>
<evidence type="ECO:0000256" key="2">
    <source>
        <dbReference type="SAM" id="MobiDB-lite"/>
    </source>
</evidence>
<dbReference type="Proteomes" id="UP001190700">
    <property type="component" value="Unassembled WGS sequence"/>
</dbReference>
<keyword evidence="4" id="KW-1185">Reference proteome</keyword>